<gene>
    <name evidence="8" type="primary">LOC106778474</name>
</gene>
<dbReference type="SUPFAM" id="SSF51445">
    <property type="entry name" value="(Trans)glycosidases"/>
    <property type="match status" value="1"/>
</dbReference>
<dbReference type="Gene3D" id="3.20.20.80">
    <property type="entry name" value="Glycosidases"/>
    <property type="match status" value="1"/>
</dbReference>
<dbReference type="AlphaFoldDB" id="A0A1S3VUF3"/>
<name>A0A1S3VUF3_VIGRR</name>
<dbReference type="PROSITE" id="PS00572">
    <property type="entry name" value="GLYCOSYL_HYDROL_F1_1"/>
    <property type="match status" value="1"/>
</dbReference>
<evidence type="ECO:0000256" key="3">
    <source>
        <dbReference type="ARBA" id="ARBA00023295"/>
    </source>
</evidence>
<keyword evidence="3 6" id="KW-0326">Glycosidase</keyword>
<dbReference type="PROSITE" id="PS00653">
    <property type="entry name" value="GLYCOSYL_HYDROL_F1_2"/>
    <property type="match status" value="1"/>
</dbReference>
<dbReference type="KEGG" id="vra:106778474"/>
<dbReference type="InterPro" id="IPR033132">
    <property type="entry name" value="GH_1_N_CS"/>
</dbReference>
<dbReference type="PANTHER" id="PTHR10353">
    <property type="entry name" value="GLYCOSYL HYDROLASE"/>
    <property type="match status" value="1"/>
</dbReference>
<dbReference type="FunFam" id="3.20.20.80:FF:000020">
    <property type="entry name" value="Beta-glucosidase 12"/>
    <property type="match status" value="1"/>
</dbReference>
<evidence type="ECO:0000256" key="1">
    <source>
        <dbReference type="ARBA" id="ARBA00010838"/>
    </source>
</evidence>
<dbReference type="InterPro" id="IPR017853">
    <property type="entry name" value="GH"/>
</dbReference>
<evidence type="ECO:0000256" key="5">
    <source>
        <dbReference type="RuleBase" id="RU003690"/>
    </source>
</evidence>
<dbReference type="PRINTS" id="PR00131">
    <property type="entry name" value="GLHYDRLASE1"/>
</dbReference>
<evidence type="ECO:0000256" key="4">
    <source>
        <dbReference type="PROSITE-ProRule" id="PRU10055"/>
    </source>
</evidence>
<accession>A0A1S3VUF3</accession>
<dbReference type="GO" id="GO:0008422">
    <property type="term" value="F:beta-glucosidase activity"/>
    <property type="evidence" value="ECO:0007669"/>
    <property type="project" value="TreeGrafter"/>
</dbReference>
<dbReference type="InterPro" id="IPR018120">
    <property type="entry name" value="Glyco_hydro_1_AS"/>
</dbReference>
<evidence type="ECO:0000256" key="6">
    <source>
        <dbReference type="RuleBase" id="RU004468"/>
    </source>
</evidence>
<dbReference type="PANTHER" id="PTHR10353:SF137">
    <property type="entry name" value="MYROSINASE 3-RELATED"/>
    <property type="match status" value="1"/>
</dbReference>
<dbReference type="OrthoDB" id="1396937at2759"/>
<protein>
    <submittedName>
        <fullName evidence="8">Cyanogenic beta-glucosidase-like</fullName>
    </submittedName>
</protein>
<dbReference type="InterPro" id="IPR001360">
    <property type="entry name" value="Glyco_hydro_1"/>
</dbReference>
<reference evidence="8" key="1">
    <citation type="submission" date="2025-08" db="UniProtKB">
        <authorList>
            <consortium name="RefSeq"/>
        </authorList>
    </citation>
    <scope>IDENTIFICATION</scope>
    <source>
        <tissue evidence="8">Leaf</tissue>
    </source>
</reference>
<dbReference type="Proteomes" id="UP000087766">
    <property type="component" value="Unplaced"/>
</dbReference>
<feature type="active site" description="Nucleophile" evidence="4">
    <location>
        <position position="519"/>
    </location>
</feature>
<dbReference type="Pfam" id="PF00232">
    <property type="entry name" value="Glyco_hydro_1"/>
    <property type="match status" value="1"/>
</dbReference>
<evidence type="ECO:0000256" key="2">
    <source>
        <dbReference type="ARBA" id="ARBA00022801"/>
    </source>
</evidence>
<proteinExistence type="inferred from homology"/>
<organism evidence="7 8">
    <name type="scientific">Vigna radiata var. radiata</name>
    <name type="common">Mung bean</name>
    <name type="synonym">Phaseolus aureus</name>
    <dbReference type="NCBI Taxonomy" id="3916"/>
    <lineage>
        <taxon>Eukaryota</taxon>
        <taxon>Viridiplantae</taxon>
        <taxon>Streptophyta</taxon>
        <taxon>Embryophyta</taxon>
        <taxon>Tracheophyta</taxon>
        <taxon>Spermatophyta</taxon>
        <taxon>Magnoliopsida</taxon>
        <taxon>eudicotyledons</taxon>
        <taxon>Gunneridae</taxon>
        <taxon>Pentapetalae</taxon>
        <taxon>rosids</taxon>
        <taxon>fabids</taxon>
        <taxon>Fabales</taxon>
        <taxon>Fabaceae</taxon>
        <taxon>Papilionoideae</taxon>
        <taxon>50 kb inversion clade</taxon>
        <taxon>NPAAA clade</taxon>
        <taxon>indigoferoid/millettioid clade</taxon>
        <taxon>Phaseoleae</taxon>
        <taxon>Vigna</taxon>
    </lineage>
</organism>
<keyword evidence="2 6" id="KW-0378">Hydrolase</keyword>
<sequence length="614" mass="69588">MAYSQAFLQLHALTTPLRVWPHCQVGSTKRKLIVCKAQKEDVEEGDATTLSLLSRRMALGTALIGGAAAAGTKVSPADAKVSPAAEAASIKGSPAYTDDVQISPYEPVKVSPLPAINYEQYPASVIDALSLNRNSFPRGFVFGTASAAYQYEGAASEGGRKPSIWDVFTHKYPEKIRDRSNGDVAIDEYHRYREDIRIMRDMNMDAYRFSISWSRIIPDGKVGPNEEGVNQEGIDYYNRLINHLKDNGLEPYVTLFHWDLPEALEEEYGGFLSNNVVGDFGDFARICFEYFGDRVKHWITLNEPWSYSNNGYAVGTFAPGRCSPWLDSTCLGGDSGTEPYIVTHNLLLSHAAAVDEHNQYKTKHPDYEGKIGITLITNWYEPHSESEEDKEAAKRALDFMFGWYMEPLTSGKYPDSMRSLVGNRLPEFSKQESKLLADSCDFIGVNYYTTICAADQPQVDPSKPSYTTDSHVKTYTERNGIFVGVPTASDWLYVCPKGIKDLMLYTKQQYNDPVIYITENGRGNDLNQEIETLEEALIDTYRIDYYYRHLYYLLLAIRDGVKVKGYFAWSLLDNFEWRDGYLIGFGLNYVDRKNKMKRYPKLSALWFKSFLQKA</sequence>
<comment type="similarity">
    <text evidence="1 5">Belongs to the glycosyl hydrolase 1 family.</text>
</comment>
<evidence type="ECO:0000313" key="8">
    <source>
        <dbReference type="RefSeq" id="XP_014521930.1"/>
    </source>
</evidence>
<dbReference type="RefSeq" id="XP_014521930.1">
    <property type="nucleotide sequence ID" value="XM_014666444.2"/>
</dbReference>
<evidence type="ECO:0000313" key="7">
    <source>
        <dbReference type="Proteomes" id="UP000087766"/>
    </source>
</evidence>
<dbReference type="GeneID" id="106778474"/>
<keyword evidence="7" id="KW-1185">Reference proteome</keyword>
<dbReference type="GO" id="GO:0005975">
    <property type="term" value="P:carbohydrate metabolic process"/>
    <property type="evidence" value="ECO:0007669"/>
    <property type="project" value="InterPro"/>
</dbReference>